<dbReference type="EMBL" id="CP001634">
    <property type="protein sequence ID" value="ACR80014.1"/>
    <property type="molecule type" value="Genomic_DNA"/>
</dbReference>
<dbReference type="RefSeq" id="WP_015868667.1">
    <property type="nucleotide sequence ID" value="NC_012785.1"/>
</dbReference>
<protein>
    <recommendedName>
        <fullName evidence="1">IrrE N-terminal-like domain-containing protein</fullName>
    </recommendedName>
</protein>
<evidence type="ECO:0000313" key="3">
    <source>
        <dbReference type="Proteomes" id="UP000002382"/>
    </source>
</evidence>
<keyword evidence="3" id="KW-1185">Reference proteome</keyword>
<dbReference type="AlphaFoldDB" id="C5CDF1"/>
<evidence type="ECO:0000259" key="1">
    <source>
        <dbReference type="Pfam" id="PF06114"/>
    </source>
</evidence>
<dbReference type="Pfam" id="PF06114">
    <property type="entry name" value="Peptidase_M78"/>
    <property type="match status" value="1"/>
</dbReference>
<reference evidence="2 3" key="1">
    <citation type="submission" date="2009-06" db="EMBL/GenBank/DDBJ databases">
        <title>Complete sequence of Thermotogales bacterium TBF 19.5.1.</title>
        <authorList>
            <consortium name="US DOE Joint Genome Institute"/>
            <person name="Lucas S."/>
            <person name="Copeland A."/>
            <person name="Lapidus A."/>
            <person name="Glavina del Rio T."/>
            <person name="Tice H."/>
            <person name="Bruce D."/>
            <person name="Goodwin L."/>
            <person name="Pitluck S."/>
            <person name="Chertkov O."/>
            <person name="Brettin T."/>
            <person name="Detter J.C."/>
            <person name="Han C."/>
            <person name="Schmutz J."/>
            <person name="Larimer F."/>
            <person name="Land M."/>
            <person name="Hauser L."/>
            <person name="Kyrpides N."/>
            <person name="Ovchinnikova G."/>
            <person name="Noll K."/>
        </authorList>
    </citation>
    <scope>NUCLEOTIDE SEQUENCE [LARGE SCALE GENOMIC DNA]</scope>
    <source>
        <strain evidence="3">ATCC BAA-1733 / DSM 21960 / TBF 19.5.1</strain>
    </source>
</reference>
<sequence>MRMSKTEAAANTLRSELGFQGGAVNEKELRKVLERKGYFLFYYPFGNDSFSGAALQDHNVKVIVINSSHTLGRQNFTLCHELAHFQLHNIKNHIDGITPINKEKEKEADYFASCFLMPHDEVIKFVEDNNSKKLDLITAMKVSAFFRVSFQAAVIRLAQILHIKKIPEDLLNASPVKAARLLDLSPELYESNNEIYWSSTSYILLAYEALQKGKISTGKFLKMMEEIGHDGYEVLDNLKGRD</sequence>
<evidence type="ECO:0000313" key="2">
    <source>
        <dbReference type="EMBL" id="ACR80014.1"/>
    </source>
</evidence>
<reference evidence="2 3" key="2">
    <citation type="journal article" date="2011" name="J. Bacteriol.">
        <title>Genome Sequence of Kosmotoga olearia Strain TBF 19.5.1, a Thermophilic Bacterium with a Wide Growth Temperature Range, Isolated from the Troll B Oil Platform in the North Sea.</title>
        <authorList>
            <person name="Swithers K.S."/>
            <person name="Dipippo J.L."/>
            <person name="Bruce D.C."/>
            <person name="Detter C."/>
            <person name="Tapia R."/>
            <person name="Han S."/>
            <person name="Goodwin L.A."/>
            <person name="Han J."/>
            <person name="Woyke T."/>
            <person name="Pitluck S."/>
            <person name="Pennacchio L."/>
            <person name="Nolan M."/>
            <person name="Mikhailova N."/>
            <person name="Land M.L."/>
            <person name="Nesbo C.L."/>
            <person name="Gogarten J.P."/>
            <person name="Noll K.M."/>
        </authorList>
    </citation>
    <scope>NUCLEOTIDE SEQUENCE [LARGE SCALE GENOMIC DNA]</scope>
    <source>
        <strain evidence="3">ATCC BAA-1733 / DSM 21960 / TBF 19.5.1</strain>
    </source>
</reference>
<dbReference type="Proteomes" id="UP000002382">
    <property type="component" value="Chromosome"/>
</dbReference>
<dbReference type="InterPro" id="IPR010359">
    <property type="entry name" value="IrrE_HExxH"/>
</dbReference>
<dbReference type="OrthoDB" id="9794834at2"/>
<dbReference type="InterPro" id="IPR052345">
    <property type="entry name" value="Rad_response_metalloprotease"/>
</dbReference>
<feature type="domain" description="IrrE N-terminal-like" evidence="1">
    <location>
        <begin position="34"/>
        <end position="157"/>
    </location>
</feature>
<dbReference type="STRING" id="521045.Kole_1320"/>
<dbReference type="PANTHER" id="PTHR43236:SF2">
    <property type="entry name" value="BLL0069 PROTEIN"/>
    <property type="match status" value="1"/>
</dbReference>
<dbReference type="eggNOG" id="COG2856">
    <property type="taxonomic scope" value="Bacteria"/>
</dbReference>
<proteinExistence type="predicted"/>
<name>C5CDF1_KOSOT</name>
<dbReference type="KEGG" id="kol:Kole_1320"/>
<dbReference type="HOGENOM" id="CLU_088575_1_0_0"/>
<accession>C5CDF1</accession>
<dbReference type="PANTHER" id="PTHR43236">
    <property type="entry name" value="ANTITOXIN HIGA1"/>
    <property type="match status" value="1"/>
</dbReference>
<dbReference type="Gene3D" id="1.10.10.2910">
    <property type="match status" value="1"/>
</dbReference>
<organism evidence="2 3">
    <name type="scientific">Kosmotoga olearia (strain ATCC BAA-1733 / DSM 21960 / TBF 19.5.1)</name>
    <dbReference type="NCBI Taxonomy" id="521045"/>
    <lineage>
        <taxon>Bacteria</taxon>
        <taxon>Thermotogati</taxon>
        <taxon>Thermotogota</taxon>
        <taxon>Thermotogae</taxon>
        <taxon>Kosmotogales</taxon>
        <taxon>Kosmotogaceae</taxon>
        <taxon>Kosmotoga</taxon>
    </lineage>
</organism>
<gene>
    <name evidence="2" type="ordered locus">Kole_1320</name>
</gene>